<organism evidence="4 5">
    <name type="scientific">Cinchona calisaya</name>
    <dbReference type="NCBI Taxonomy" id="153742"/>
    <lineage>
        <taxon>Eukaryota</taxon>
        <taxon>Viridiplantae</taxon>
        <taxon>Streptophyta</taxon>
        <taxon>Embryophyta</taxon>
        <taxon>Tracheophyta</taxon>
        <taxon>Spermatophyta</taxon>
        <taxon>Magnoliopsida</taxon>
        <taxon>eudicotyledons</taxon>
        <taxon>Gunneridae</taxon>
        <taxon>Pentapetalae</taxon>
        <taxon>asterids</taxon>
        <taxon>lamiids</taxon>
        <taxon>Gentianales</taxon>
        <taxon>Rubiaceae</taxon>
        <taxon>Cinchonoideae</taxon>
        <taxon>Cinchoneae</taxon>
        <taxon>Cinchona</taxon>
    </lineage>
</organism>
<protein>
    <recommendedName>
        <fullName evidence="3">PWI domain-containing protein</fullName>
    </recommendedName>
</protein>
<dbReference type="Pfam" id="PF01480">
    <property type="entry name" value="PWI"/>
    <property type="match status" value="1"/>
</dbReference>
<feature type="compositionally biased region" description="Basic and acidic residues" evidence="2">
    <location>
        <begin position="535"/>
        <end position="556"/>
    </location>
</feature>
<proteinExistence type="predicted"/>
<sequence length="819" mass="94870">MSGGFFRGTSADQDTRFSNKQAKLLKSQKFAPELELPVDMTKVKMDVMRPWIATRVTELIGFEDEVLINFIYGLLDGKGVNGKEVQISLTGFMERNTGKFMKELWSLLLSAQKNASGVPQQFLDAKEEETKKKKAESDRIAIEIRRKKEKESQELEQERTKKMDRGNDILKDVDAGGQPGAKHQPRARSVEEKESEERNGLRGRSRERRSRSISKSFSNSRSYSDERRKSRSLSASPRQRGRSSSSEMVHRSSPRRSLTPHRSPQPSFTPRRRSSYSRRRSSSGPRHRSPSPIRYRVRSPLRHRSRSPLRRGSRLPIWRRPRSPTRRSSPRDRSQSPLRHLSSSVRRRSPSPIRRNSPSPMRYGSPSLMRRKYRRSPSTPRRRSPPIRRRSRSPIQRRSRSPIRRRSRSPIRRRSPSPVRHMSPSPIRRKSPIMVRIRSPTPANDKSPSHEVLSSPSPIRRKSPLESHRGRIRSHEKSSPVRHAAPRNTVEHPTNARQRSNSSERQSQSVSWGRNDSHRKVKRSSPSPRKSLVSEAERETSLSEKRSEGAKRKNDSSAKIPSSNQQADLHGEGHPKGHLSPERLHGHQPVQTHSQPDMIELNKREKMLQRENKSEKIGHQKKAGQQDPQMISDTFRSETGTESPVGERHRAVEKNQSYLSDIKINDRHLEAASKLSRKVEHNVQSASLGSDSEESDKSRAKAKDRRKKKRAERRGSESSDESSYDSYAEERKEAKRRRKEEKRLKKEDRRRRREERRRRKEERRAEKQKLKLKDAVSSPSDTRNHDGYSDDQSVKKKLETELRERALESLRAKKKGIGY</sequence>
<feature type="compositionally biased region" description="Basic residues" evidence="2">
    <location>
        <begin position="201"/>
        <end position="212"/>
    </location>
</feature>
<dbReference type="Proteomes" id="UP001630127">
    <property type="component" value="Unassembled WGS sequence"/>
</dbReference>
<evidence type="ECO:0000313" key="5">
    <source>
        <dbReference type="Proteomes" id="UP001630127"/>
    </source>
</evidence>
<feature type="compositionally biased region" description="Basic residues" evidence="2">
    <location>
        <begin position="702"/>
        <end position="712"/>
    </location>
</feature>
<evidence type="ECO:0000256" key="2">
    <source>
        <dbReference type="SAM" id="MobiDB-lite"/>
    </source>
</evidence>
<feature type="compositionally biased region" description="Low complexity" evidence="2">
    <location>
        <begin position="497"/>
        <end position="511"/>
    </location>
</feature>
<accession>A0ABD2ZJ56</accession>
<feature type="compositionally biased region" description="Basic and acidic residues" evidence="2">
    <location>
        <begin position="144"/>
        <end position="174"/>
    </location>
</feature>
<feature type="compositionally biased region" description="Polar residues" evidence="2">
    <location>
        <begin position="557"/>
        <end position="567"/>
    </location>
</feature>
<dbReference type="SMART" id="SM00311">
    <property type="entry name" value="PWI"/>
    <property type="match status" value="1"/>
</dbReference>
<name>A0ABD2ZJ56_9GENT</name>
<comment type="caution">
    <text evidence="4">The sequence shown here is derived from an EMBL/GenBank/DDBJ whole genome shotgun (WGS) entry which is preliminary data.</text>
</comment>
<feature type="compositionally biased region" description="Basic and acidic residues" evidence="2">
    <location>
        <begin position="600"/>
        <end position="618"/>
    </location>
</feature>
<feature type="compositionally biased region" description="Basic and acidic residues" evidence="2">
    <location>
        <begin position="569"/>
        <end position="585"/>
    </location>
</feature>
<dbReference type="InterPro" id="IPR002483">
    <property type="entry name" value="PWI_dom"/>
</dbReference>
<feature type="compositionally biased region" description="Low complexity" evidence="2">
    <location>
        <begin position="335"/>
        <end position="362"/>
    </location>
</feature>
<feature type="compositionally biased region" description="Polar residues" evidence="2">
    <location>
        <begin position="626"/>
        <end position="642"/>
    </location>
</feature>
<dbReference type="EMBL" id="JBJUIK010000009">
    <property type="protein sequence ID" value="KAL3518147.1"/>
    <property type="molecule type" value="Genomic_DNA"/>
</dbReference>
<feature type="compositionally biased region" description="Basic and acidic residues" evidence="2">
    <location>
        <begin position="463"/>
        <end position="479"/>
    </location>
</feature>
<dbReference type="PANTHER" id="PTHR23148">
    <property type="entry name" value="SERINE/ARGININE REGULATED NUCLEAR MATRIX PROTEIN"/>
    <property type="match status" value="1"/>
</dbReference>
<reference evidence="4 5" key="1">
    <citation type="submission" date="2024-11" db="EMBL/GenBank/DDBJ databases">
        <title>A near-complete genome assembly of Cinchona calisaya.</title>
        <authorList>
            <person name="Lian D.C."/>
            <person name="Zhao X.W."/>
            <person name="Wei L."/>
        </authorList>
    </citation>
    <scope>NUCLEOTIDE SEQUENCE [LARGE SCALE GENOMIC DNA]</scope>
    <source>
        <tissue evidence="4">Nenye</tissue>
    </source>
</reference>
<dbReference type="Gene3D" id="1.20.1390.10">
    <property type="entry name" value="PWI domain"/>
    <property type="match status" value="1"/>
</dbReference>
<evidence type="ECO:0000313" key="4">
    <source>
        <dbReference type="EMBL" id="KAL3518147.1"/>
    </source>
</evidence>
<evidence type="ECO:0000259" key="3">
    <source>
        <dbReference type="PROSITE" id="PS51025"/>
    </source>
</evidence>
<keyword evidence="1" id="KW-0507">mRNA processing</keyword>
<dbReference type="InterPro" id="IPR052225">
    <property type="entry name" value="Ser/Arg_repetitive_matrix"/>
</dbReference>
<feature type="compositionally biased region" description="Basic and acidic residues" evidence="2">
    <location>
        <begin position="188"/>
        <end position="200"/>
    </location>
</feature>
<feature type="compositionally biased region" description="Low complexity" evidence="2">
    <location>
        <begin position="213"/>
        <end position="222"/>
    </location>
</feature>
<feature type="compositionally biased region" description="Low complexity" evidence="2">
    <location>
        <begin position="524"/>
        <end position="534"/>
    </location>
</feature>
<feature type="compositionally biased region" description="Basic and acidic residues" evidence="2">
    <location>
        <begin position="663"/>
        <end position="681"/>
    </location>
</feature>
<gene>
    <name evidence="4" type="ORF">ACH5RR_020736</name>
</gene>
<dbReference type="PANTHER" id="PTHR23148:SF0">
    <property type="entry name" value="SERINE_ARGININE REPETITIVE MATRIX PROTEIN 1"/>
    <property type="match status" value="1"/>
</dbReference>
<dbReference type="AlphaFoldDB" id="A0ABD2ZJ56"/>
<dbReference type="SUPFAM" id="SSF101233">
    <property type="entry name" value="PWI domain"/>
    <property type="match status" value="1"/>
</dbReference>
<dbReference type="InterPro" id="IPR036483">
    <property type="entry name" value="PWI_dom_sf"/>
</dbReference>
<feature type="domain" description="PWI" evidence="3">
    <location>
        <begin position="27"/>
        <end position="125"/>
    </location>
</feature>
<feature type="compositionally biased region" description="Polar residues" evidence="2">
    <location>
        <begin position="441"/>
        <end position="457"/>
    </location>
</feature>
<keyword evidence="5" id="KW-1185">Reference proteome</keyword>
<feature type="compositionally biased region" description="Basic and acidic residues" evidence="2">
    <location>
        <begin position="782"/>
        <end position="797"/>
    </location>
</feature>
<evidence type="ECO:0000256" key="1">
    <source>
        <dbReference type="ARBA" id="ARBA00022664"/>
    </source>
</evidence>
<feature type="compositionally biased region" description="Basic residues" evidence="2">
    <location>
        <begin position="369"/>
        <end position="415"/>
    </location>
</feature>
<feature type="compositionally biased region" description="Basic residues" evidence="2">
    <location>
        <begin position="270"/>
        <end position="325"/>
    </location>
</feature>
<feature type="compositionally biased region" description="Basic and acidic residues" evidence="2">
    <location>
        <begin position="762"/>
        <end position="774"/>
    </location>
</feature>
<dbReference type="GO" id="GO:0006397">
    <property type="term" value="P:mRNA processing"/>
    <property type="evidence" value="ECO:0007669"/>
    <property type="project" value="UniProtKB-KW"/>
</dbReference>
<feature type="region of interest" description="Disordered" evidence="2">
    <location>
        <begin position="144"/>
        <end position="797"/>
    </location>
</feature>
<dbReference type="PROSITE" id="PS51025">
    <property type="entry name" value="PWI"/>
    <property type="match status" value="1"/>
</dbReference>
<feature type="compositionally biased region" description="Basic residues" evidence="2">
    <location>
        <begin position="748"/>
        <end position="761"/>
    </location>
</feature>